<feature type="repeat" description="TPR" evidence="1">
    <location>
        <begin position="206"/>
        <end position="239"/>
    </location>
</feature>
<dbReference type="SMART" id="SM00028">
    <property type="entry name" value="TPR"/>
    <property type="match status" value="4"/>
</dbReference>
<dbReference type="InterPro" id="IPR011990">
    <property type="entry name" value="TPR-like_helical_dom_sf"/>
</dbReference>
<evidence type="ECO:0000256" key="1">
    <source>
        <dbReference type="PROSITE-ProRule" id="PRU00339"/>
    </source>
</evidence>
<organism evidence="2 3">
    <name type="scientific">Azospirillum endophyticum</name>
    <dbReference type="NCBI Taxonomy" id="2800326"/>
    <lineage>
        <taxon>Bacteria</taxon>
        <taxon>Pseudomonadati</taxon>
        <taxon>Pseudomonadota</taxon>
        <taxon>Alphaproteobacteria</taxon>
        <taxon>Rhodospirillales</taxon>
        <taxon>Azospirillaceae</taxon>
        <taxon>Azospirillum</taxon>
    </lineage>
</organism>
<gene>
    <name evidence="2" type="ORF">JHL17_28870</name>
</gene>
<keyword evidence="1" id="KW-0802">TPR repeat</keyword>
<dbReference type="PANTHER" id="PTHR44998">
    <property type="match status" value="1"/>
</dbReference>
<keyword evidence="3" id="KW-1185">Reference proteome</keyword>
<dbReference type="SUPFAM" id="SSF53756">
    <property type="entry name" value="UDP-Glycosyltransferase/glycogen phosphorylase"/>
    <property type="match status" value="1"/>
</dbReference>
<dbReference type="Pfam" id="PF14559">
    <property type="entry name" value="TPR_19"/>
    <property type="match status" value="1"/>
</dbReference>
<dbReference type="Gene3D" id="1.25.40.10">
    <property type="entry name" value="Tetratricopeptide repeat domain"/>
    <property type="match status" value="3"/>
</dbReference>
<comment type="caution">
    <text evidence="2">The sequence shown here is derived from an EMBL/GenBank/DDBJ whole genome shotgun (WGS) entry which is preliminary data.</text>
</comment>
<proteinExistence type="predicted"/>
<dbReference type="Pfam" id="PF13432">
    <property type="entry name" value="TPR_16"/>
    <property type="match status" value="2"/>
</dbReference>
<accession>A0ABS1FDC5</accession>
<name>A0ABS1FDC5_9PROT</name>
<dbReference type="SUPFAM" id="SSF48452">
    <property type="entry name" value="TPR-like"/>
    <property type="match status" value="1"/>
</dbReference>
<dbReference type="RefSeq" id="WP_200198081.1">
    <property type="nucleotide sequence ID" value="NZ_JAENHM010000073.1"/>
</dbReference>
<dbReference type="Proteomes" id="UP000652760">
    <property type="component" value="Unassembled WGS sequence"/>
</dbReference>
<dbReference type="Gene3D" id="3.40.50.2000">
    <property type="entry name" value="Glycogen Phosphorylase B"/>
    <property type="match status" value="1"/>
</dbReference>
<reference evidence="3" key="1">
    <citation type="submission" date="2021-01" db="EMBL/GenBank/DDBJ databases">
        <title>Genome public.</title>
        <authorList>
            <person name="Liu C."/>
            <person name="Sun Q."/>
        </authorList>
    </citation>
    <scope>NUCLEOTIDE SEQUENCE [LARGE SCALE GENOMIC DNA]</scope>
    <source>
        <strain evidence="3">YIM B02556</strain>
    </source>
</reference>
<dbReference type="PROSITE" id="PS50005">
    <property type="entry name" value="TPR"/>
    <property type="match status" value="2"/>
</dbReference>
<dbReference type="PANTHER" id="PTHR44998:SF1">
    <property type="entry name" value="UDP-N-ACETYLGLUCOSAMINE--PEPTIDE N-ACETYLGLUCOSAMINYLTRANSFERASE 110 KDA SUBUNIT"/>
    <property type="match status" value="1"/>
</dbReference>
<dbReference type="InterPro" id="IPR019734">
    <property type="entry name" value="TPR_rpt"/>
</dbReference>
<evidence type="ECO:0000313" key="2">
    <source>
        <dbReference type="EMBL" id="MBK1841419.1"/>
    </source>
</evidence>
<sequence>MGDSLRLLKSGAAALQRRDPAAARKALRQALALDPGQGDAWSILGVAAIGGGDAVGALTPFRRSLCCAPANPAHARNLAACLKRLGRTMDAAAVLDRAVMEGTLAPDLLCDLADLRLGEGKASAALPPYRLALLLAPDHGRSLNNLAEALRRQEMPEAATELCRLARLRGTAPAWAAAGAELVEAGRIAEARSALCRALTLDPADAVAWTNLGFAHLQRHRAEAAVAAFARARRLDPASAEAAVGQGSALMLMGHVRDGAALYEERLRLSLFRPPRRFDRPDWDGRIRPGATLLVHADRGLGDAIQFIRYAPILRAQGMRVLFCGQDGLLELLRSSGIVDAAFGYDEDLPPYDMQVHVMSLIHRMDSDLDSIPAEIPYLRVPAAALERWSGRAAGLAGLKVGIVWAGSTQFRHDCVRSPRLAPLLPLFDIPGTTPVVLQFGQGREDMAKLSLPDGVVDWGGEFHGIVDTAAAVAGLDVVVSSCTFMAHLAGALGRPVAVLLHAGSEWRWLREREESPWYPTARLYRQSVADDWSGPVTRLRADLAALAERRIAPARN</sequence>
<evidence type="ECO:0000313" key="3">
    <source>
        <dbReference type="Proteomes" id="UP000652760"/>
    </source>
</evidence>
<dbReference type="EMBL" id="JAENHM010000073">
    <property type="protein sequence ID" value="MBK1841419.1"/>
    <property type="molecule type" value="Genomic_DNA"/>
</dbReference>
<protein>
    <submittedName>
        <fullName evidence="2">Tetratricopeptide repeat protein</fullName>
    </submittedName>
</protein>
<feature type="repeat" description="TPR" evidence="1">
    <location>
        <begin position="172"/>
        <end position="205"/>
    </location>
</feature>